<accession>A0ABT3PH18</accession>
<sequence length="421" mass="49738">MEETKITYRNPYPMSATFKGTLKKDKRKSNLEYPVYLRITYNRNNRYYHLGFSVLETDWKQKTGRVKSKHYSSEVFNNRIERAEHKGQVAFFELEDEIGRENITAKMILDRMHGKNHNDFFEYAEKRIKRLKNNDQVSQRKQHRTVVNKLKHFTKSEVLPFEKITLQFVNDFEDFLSTKYDNAVNTIHANLKIFRRILNYAIKEDLMAFEDNPFHKKKLKKERTEKTKLSLDEIKAIHSVEAEKGTRIFDAKNLFLFSFYCAGIRFSDVANLKWNNIKDSTLSYTMDKTGKTKTIPLVMQAIDILNHYGYKSNNNNSDHYLFPLLDNNDDYTDFAYQKRQIGSKNALINKYLKKVAKSADINKNVSFHIARHSFADYARKSKMDLYTISKALGHSNLQTTEKYLKNFDQDGLTEEMNQLFN</sequence>
<evidence type="ECO:0000256" key="3">
    <source>
        <dbReference type="ARBA" id="ARBA00023172"/>
    </source>
</evidence>
<dbReference type="InterPro" id="IPR002104">
    <property type="entry name" value="Integrase_catalytic"/>
</dbReference>
<comment type="caution">
    <text evidence="5">The sequence shown here is derived from an EMBL/GenBank/DDBJ whole genome shotgun (WGS) entry which is preliminary data.</text>
</comment>
<dbReference type="Pfam" id="PF13102">
    <property type="entry name" value="Phage_int_SAM_5"/>
    <property type="match status" value="1"/>
</dbReference>
<dbReference type="InterPro" id="IPR010998">
    <property type="entry name" value="Integrase_recombinase_N"/>
</dbReference>
<evidence type="ECO:0000313" key="5">
    <source>
        <dbReference type="EMBL" id="MCW9705216.1"/>
    </source>
</evidence>
<reference evidence="5 6" key="1">
    <citation type="submission" date="2021-03" db="EMBL/GenBank/DDBJ databases">
        <title>Aliifodinibius sp. nov., a new bacterium isolated from saline soil.</title>
        <authorList>
            <person name="Galisteo C."/>
            <person name="De La Haba R."/>
            <person name="Sanchez-Porro C."/>
            <person name="Ventosa A."/>
        </authorList>
    </citation>
    <scope>NUCLEOTIDE SEQUENCE [LARGE SCALE GENOMIC DNA]</scope>
    <source>
        <strain evidence="5 6">1BSP15-2V2</strain>
    </source>
</reference>
<feature type="domain" description="Tyr recombinase" evidence="4">
    <location>
        <begin position="224"/>
        <end position="417"/>
    </location>
</feature>
<dbReference type="Gene3D" id="1.10.150.130">
    <property type="match status" value="1"/>
</dbReference>
<dbReference type="Gene3D" id="1.10.443.10">
    <property type="entry name" value="Intergrase catalytic core"/>
    <property type="match status" value="1"/>
</dbReference>
<dbReference type="InterPro" id="IPR013762">
    <property type="entry name" value="Integrase-like_cat_sf"/>
</dbReference>
<dbReference type="CDD" id="cd01185">
    <property type="entry name" value="INTN1_C_like"/>
    <property type="match status" value="1"/>
</dbReference>
<dbReference type="Pfam" id="PF00589">
    <property type="entry name" value="Phage_integrase"/>
    <property type="match status" value="1"/>
</dbReference>
<keyword evidence="2" id="KW-0238">DNA-binding</keyword>
<dbReference type="PROSITE" id="PS51898">
    <property type="entry name" value="TYR_RECOMBINASE"/>
    <property type="match status" value="1"/>
</dbReference>
<dbReference type="EMBL" id="JAGGJA010000001">
    <property type="protein sequence ID" value="MCW9705216.1"/>
    <property type="molecule type" value="Genomic_DNA"/>
</dbReference>
<dbReference type="RefSeq" id="WP_265763878.1">
    <property type="nucleotide sequence ID" value="NZ_JAGGJA010000001.1"/>
</dbReference>
<evidence type="ECO:0000256" key="2">
    <source>
        <dbReference type="ARBA" id="ARBA00023125"/>
    </source>
</evidence>
<dbReference type="Pfam" id="PF17293">
    <property type="entry name" value="Arm-DNA-bind_5"/>
    <property type="match status" value="1"/>
</dbReference>
<dbReference type="PANTHER" id="PTHR30349">
    <property type="entry name" value="PHAGE INTEGRASE-RELATED"/>
    <property type="match status" value="1"/>
</dbReference>
<protein>
    <submittedName>
        <fullName evidence="5">Site-specific integrase</fullName>
    </submittedName>
</protein>
<proteinExistence type="inferred from homology"/>
<name>A0ABT3PH18_9BACT</name>
<evidence type="ECO:0000313" key="6">
    <source>
        <dbReference type="Proteomes" id="UP001207918"/>
    </source>
</evidence>
<dbReference type="InterPro" id="IPR025269">
    <property type="entry name" value="SAM-like_dom"/>
</dbReference>
<dbReference type="InterPro" id="IPR011010">
    <property type="entry name" value="DNA_brk_join_enz"/>
</dbReference>
<dbReference type="Proteomes" id="UP001207918">
    <property type="component" value="Unassembled WGS sequence"/>
</dbReference>
<dbReference type="InterPro" id="IPR050090">
    <property type="entry name" value="Tyrosine_recombinase_XerCD"/>
</dbReference>
<organism evidence="5 6">
    <name type="scientific">Fodinibius salsisoli</name>
    <dbReference type="NCBI Taxonomy" id="2820877"/>
    <lineage>
        <taxon>Bacteria</taxon>
        <taxon>Pseudomonadati</taxon>
        <taxon>Balneolota</taxon>
        <taxon>Balneolia</taxon>
        <taxon>Balneolales</taxon>
        <taxon>Balneolaceae</taxon>
        <taxon>Fodinibius</taxon>
    </lineage>
</organism>
<dbReference type="SUPFAM" id="SSF56349">
    <property type="entry name" value="DNA breaking-rejoining enzymes"/>
    <property type="match status" value="1"/>
</dbReference>
<keyword evidence="3" id="KW-0233">DNA recombination</keyword>
<gene>
    <name evidence="5" type="ORF">J6I44_00050</name>
</gene>
<keyword evidence="6" id="KW-1185">Reference proteome</keyword>
<evidence type="ECO:0000259" key="4">
    <source>
        <dbReference type="PROSITE" id="PS51898"/>
    </source>
</evidence>
<dbReference type="InterPro" id="IPR035386">
    <property type="entry name" value="Arm-DNA-bind_5"/>
</dbReference>
<evidence type="ECO:0000256" key="1">
    <source>
        <dbReference type="ARBA" id="ARBA00008857"/>
    </source>
</evidence>
<dbReference type="PANTHER" id="PTHR30349:SF64">
    <property type="entry name" value="PROPHAGE INTEGRASE INTD-RELATED"/>
    <property type="match status" value="1"/>
</dbReference>
<comment type="similarity">
    <text evidence="1">Belongs to the 'phage' integrase family.</text>
</comment>